<reference evidence="3 4" key="1">
    <citation type="journal article" date="2020" name="ISME J.">
        <title>Comparative genomics reveals insights into cyanobacterial evolution and habitat adaptation.</title>
        <authorList>
            <person name="Chen M.Y."/>
            <person name="Teng W.K."/>
            <person name="Zhao L."/>
            <person name="Hu C.X."/>
            <person name="Zhou Y.K."/>
            <person name="Han B.P."/>
            <person name="Song L.R."/>
            <person name="Shu W.S."/>
        </authorList>
    </citation>
    <scope>NUCLEOTIDE SEQUENCE [LARGE SCALE GENOMIC DNA]</scope>
    <source>
        <strain evidence="3 4">FACHB-838</strain>
    </source>
</reference>
<dbReference type="GO" id="GO:0016301">
    <property type="term" value="F:kinase activity"/>
    <property type="evidence" value="ECO:0007669"/>
    <property type="project" value="UniProtKB-KW"/>
</dbReference>
<feature type="non-terminal residue" evidence="3">
    <location>
        <position position="1"/>
    </location>
</feature>
<keyword evidence="1" id="KW-0472">Membrane</keyword>
<dbReference type="InterPro" id="IPR041664">
    <property type="entry name" value="AAA_16"/>
</dbReference>
<feature type="transmembrane region" description="Helical" evidence="1">
    <location>
        <begin position="53"/>
        <end position="74"/>
    </location>
</feature>
<dbReference type="Proteomes" id="UP000623440">
    <property type="component" value="Unassembled WGS sequence"/>
</dbReference>
<dbReference type="InterPro" id="IPR053159">
    <property type="entry name" value="Hybrid_Histidine_Kinase"/>
</dbReference>
<proteinExistence type="predicted"/>
<keyword evidence="3" id="KW-0808">Transferase</keyword>
<dbReference type="SMART" id="SM00220">
    <property type="entry name" value="S_TKc"/>
    <property type="match status" value="1"/>
</dbReference>
<dbReference type="InterPro" id="IPR027417">
    <property type="entry name" value="P-loop_NTPase"/>
</dbReference>
<dbReference type="SUPFAM" id="SSF52540">
    <property type="entry name" value="P-loop containing nucleoside triphosphate hydrolases"/>
    <property type="match status" value="1"/>
</dbReference>
<evidence type="ECO:0000256" key="1">
    <source>
        <dbReference type="SAM" id="Phobius"/>
    </source>
</evidence>
<feature type="non-terminal residue" evidence="3">
    <location>
        <position position="621"/>
    </location>
</feature>
<dbReference type="Gene3D" id="3.40.50.300">
    <property type="entry name" value="P-loop containing nucleotide triphosphate hydrolases"/>
    <property type="match status" value="1"/>
</dbReference>
<dbReference type="PANTHER" id="PTHR43642:SF1">
    <property type="entry name" value="HYBRID SIGNAL TRANSDUCTION HISTIDINE KINASE G"/>
    <property type="match status" value="1"/>
</dbReference>
<evidence type="ECO:0000313" key="4">
    <source>
        <dbReference type="Proteomes" id="UP000623440"/>
    </source>
</evidence>
<dbReference type="CDD" id="cd14014">
    <property type="entry name" value="STKc_PknB_like"/>
    <property type="match status" value="1"/>
</dbReference>
<protein>
    <submittedName>
        <fullName evidence="3">Serine/threonine-protein kinase PknK</fullName>
    </submittedName>
</protein>
<feature type="domain" description="Protein kinase" evidence="2">
    <location>
        <begin position="1"/>
        <end position="225"/>
    </location>
</feature>
<sequence>TRYRQEYKITRSLNLEGVVKAFSQQDYQRTLVILLEDFGGESLEKWMHKRPDIFCPMPLLTFLGFAIAVCDILGRIHAANIIHKDINPGNIVFNLDTGVVKIIDFGIATQFNRTNPTFKSPHVLEGTLAYLSPEQTGRMNRLLDYRTDLYSLGVTFYELLTGHLPFETTDILELVHCHIAKVPVPPHELNAAIPKAVSDIILKLMAKNAEDRYQSAWGIKADLEICVQQLEEIGQISSIELALQDVSGQFQIPQKLYGRETEIRALLAAFDRIAGMENVGETCQPESAIENSQFLVEMMLVAGYAGIGKSALVQEIYKPITQKRGYFISGKFDQFGRNIPYSAIANALQKLVQQLLGEPDEQVQQWRSRLLTALGSNGQIIIDVIPEVELIIGKQLPVPSVGATQAQNRFNLIFQKFVRVFCSKSHPLVIFLDDLQWIDSATLKLIELMLLDEQTQYLFLIGAYRESEVHPTHPLVLTLLELRNQGAVLQEITLAPLTLEPLSQLIAETLGRNIDTVRSLAQLVLRKTEGNPFFVGEFLRMLYSANLLIFNAKQLSWQWDIAQIQAQNITDNVVELLLIQLKKLPNETRRILCLAACVGAEFDLETLAIVCEKSPKAIFQD</sequence>
<dbReference type="EMBL" id="JACJSI010000684">
    <property type="protein sequence ID" value="MBD2537137.1"/>
    <property type="molecule type" value="Genomic_DNA"/>
</dbReference>
<keyword evidence="3" id="KW-0418">Kinase</keyword>
<dbReference type="SUPFAM" id="SSF56112">
    <property type="entry name" value="Protein kinase-like (PK-like)"/>
    <property type="match status" value="1"/>
</dbReference>
<dbReference type="RefSeq" id="WP_190947729.1">
    <property type="nucleotide sequence ID" value="NZ_JACJSI010000684.1"/>
</dbReference>
<name>A0ABR8E5X2_9NOSO</name>
<accession>A0ABR8E5X2</accession>
<keyword evidence="4" id="KW-1185">Reference proteome</keyword>
<gene>
    <name evidence="3" type="ORF">H6G97_51320</name>
</gene>
<dbReference type="InterPro" id="IPR000719">
    <property type="entry name" value="Prot_kinase_dom"/>
</dbReference>
<dbReference type="Gene3D" id="1.10.510.10">
    <property type="entry name" value="Transferase(Phosphotransferase) domain 1"/>
    <property type="match status" value="1"/>
</dbReference>
<dbReference type="Pfam" id="PF13191">
    <property type="entry name" value="AAA_16"/>
    <property type="match status" value="1"/>
</dbReference>
<evidence type="ECO:0000259" key="2">
    <source>
        <dbReference type="PROSITE" id="PS50011"/>
    </source>
</evidence>
<keyword evidence="1" id="KW-1133">Transmembrane helix</keyword>
<keyword evidence="1" id="KW-0812">Transmembrane</keyword>
<dbReference type="Pfam" id="PF00069">
    <property type="entry name" value="Pkinase"/>
    <property type="match status" value="1"/>
</dbReference>
<organism evidence="3 4">
    <name type="scientific">Nostoc flagelliforme FACHB-838</name>
    <dbReference type="NCBI Taxonomy" id="2692904"/>
    <lineage>
        <taxon>Bacteria</taxon>
        <taxon>Bacillati</taxon>
        <taxon>Cyanobacteriota</taxon>
        <taxon>Cyanophyceae</taxon>
        <taxon>Nostocales</taxon>
        <taxon>Nostocaceae</taxon>
        <taxon>Nostoc</taxon>
    </lineage>
</organism>
<comment type="caution">
    <text evidence="3">The sequence shown here is derived from an EMBL/GenBank/DDBJ whole genome shotgun (WGS) entry which is preliminary data.</text>
</comment>
<dbReference type="InterPro" id="IPR011009">
    <property type="entry name" value="Kinase-like_dom_sf"/>
</dbReference>
<evidence type="ECO:0000313" key="3">
    <source>
        <dbReference type="EMBL" id="MBD2537137.1"/>
    </source>
</evidence>
<dbReference type="PROSITE" id="PS50011">
    <property type="entry name" value="PROTEIN_KINASE_DOM"/>
    <property type="match status" value="1"/>
</dbReference>
<dbReference type="PANTHER" id="PTHR43642">
    <property type="entry name" value="HYBRID SIGNAL TRANSDUCTION HISTIDINE KINASE G"/>
    <property type="match status" value="1"/>
</dbReference>